<evidence type="ECO:0000313" key="3">
    <source>
        <dbReference type="EMBL" id="RIA99296.1"/>
    </source>
</evidence>
<dbReference type="PANTHER" id="PTHR23244">
    <property type="entry name" value="KELCH REPEAT DOMAIN"/>
    <property type="match status" value="1"/>
</dbReference>
<feature type="chain" id="PRO_5017191368" description="Galactose oxidase" evidence="2">
    <location>
        <begin position="28"/>
        <end position="464"/>
    </location>
</feature>
<dbReference type="OrthoDB" id="45365at2759"/>
<name>A0A397TQT9_9GLOM</name>
<keyword evidence="1" id="KW-0472">Membrane</keyword>
<keyword evidence="1" id="KW-0812">Transmembrane</keyword>
<feature type="transmembrane region" description="Helical" evidence="1">
    <location>
        <begin position="402"/>
        <end position="426"/>
    </location>
</feature>
<keyword evidence="4" id="KW-1185">Reference proteome</keyword>
<reference evidence="3 4" key="1">
    <citation type="submission" date="2018-06" db="EMBL/GenBank/DDBJ databases">
        <title>Comparative genomics reveals the genomic features of Rhizophagus irregularis, R. cerebriforme, R. diaphanum and Gigaspora rosea, and their symbiotic lifestyle signature.</title>
        <authorList>
            <person name="Morin E."/>
            <person name="San Clemente H."/>
            <person name="Chen E.C.H."/>
            <person name="De La Providencia I."/>
            <person name="Hainaut M."/>
            <person name="Kuo A."/>
            <person name="Kohler A."/>
            <person name="Murat C."/>
            <person name="Tang N."/>
            <person name="Roy S."/>
            <person name="Loubradou J."/>
            <person name="Henrissat B."/>
            <person name="Grigoriev I.V."/>
            <person name="Corradi N."/>
            <person name="Roux C."/>
            <person name="Martin F.M."/>
        </authorList>
    </citation>
    <scope>NUCLEOTIDE SEQUENCE [LARGE SCALE GENOMIC DNA]</scope>
    <source>
        <strain evidence="3 4">DAOM 227022</strain>
    </source>
</reference>
<feature type="signal peptide" evidence="2">
    <location>
        <begin position="1"/>
        <end position="27"/>
    </location>
</feature>
<sequence>MVHKNLNRHLAFIILSILIQLLNIVYGQAYIPKPRIGAAAVYIQSEFRLYYIGGYTYNVSDILANPTSDLFYLDCNPYSNTFFTWTDLKSQGVNIPPTVSLTANLEGVNQDSIFIIGGQHILKQSNEDYFYKYDIITNEMSIPVIQGKAPPARGGVNSVSYEGKIYMFGGIAPNADSNIPIFFNNFDILDTVNLNWQVGSTVNSPITRSGYTATLVNGVIYYIGGRTAQYTFSPMSEIYQYDILGDKWSLKTAAFADAQAIPGPRNAHSAVLYNDKIFVYGGAYFNGDTSYELPPKEIIAMLDTTTLVWSIPQINGTTDMPNLVYHTATLMYATMVVSFGNITGMPDNEDRSNKLSYLFYLDLPIQWNPIPTPTNKISNITTETPVATSDTTPLPSSSPNKMVIVGVSVGLVVFIGTIFLVCSLVYRRMNKNKIKTGEGSSQANGQDALNEIRIQSLSGDSVEK</sequence>
<evidence type="ECO:0000313" key="4">
    <source>
        <dbReference type="Proteomes" id="UP000265703"/>
    </source>
</evidence>
<dbReference type="Proteomes" id="UP000265703">
    <property type="component" value="Unassembled WGS sequence"/>
</dbReference>
<protein>
    <recommendedName>
        <fullName evidence="5">Galactose oxidase</fullName>
    </recommendedName>
</protein>
<evidence type="ECO:0000256" key="2">
    <source>
        <dbReference type="SAM" id="SignalP"/>
    </source>
</evidence>
<keyword evidence="2" id="KW-0732">Signal</keyword>
<dbReference type="SUPFAM" id="SSF117281">
    <property type="entry name" value="Kelch motif"/>
    <property type="match status" value="1"/>
</dbReference>
<gene>
    <name evidence="3" type="ORF">C1645_859212</name>
</gene>
<dbReference type="Pfam" id="PF24681">
    <property type="entry name" value="Kelch_KLHDC2_KLHL20_DRC7"/>
    <property type="match status" value="1"/>
</dbReference>
<evidence type="ECO:0000256" key="1">
    <source>
        <dbReference type="SAM" id="Phobius"/>
    </source>
</evidence>
<dbReference type="InterPro" id="IPR015915">
    <property type="entry name" value="Kelch-typ_b-propeller"/>
</dbReference>
<dbReference type="Gene3D" id="2.120.10.80">
    <property type="entry name" value="Kelch-type beta propeller"/>
    <property type="match status" value="1"/>
</dbReference>
<evidence type="ECO:0008006" key="5">
    <source>
        <dbReference type="Google" id="ProtNLM"/>
    </source>
</evidence>
<organism evidence="3 4">
    <name type="scientific">Glomus cerebriforme</name>
    <dbReference type="NCBI Taxonomy" id="658196"/>
    <lineage>
        <taxon>Eukaryota</taxon>
        <taxon>Fungi</taxon>
        <taxon>Fungi incertae sedis</taxon>
        <taxon>Mucoromycota</taxon>
        <taxon>Glomeromycotina</taxon>
        <taxon>Glomeromycetes</taxon>
        <taxon>Glomerales</taxon>
        <taxon>Glomeraceae</taxon>
        <taxon>Glomus</taxon>
    </lineage>
</organism>
<dbReference type="EMBL" id="QKYT01000005">
    <property type="protein sequence ID" value="RIA99296.1"/>
    <property type="molecule type" value="Genomic_DNA"/>
</dbReference>
<keyword evidence="1" id="KW-1133">Transmembrane helix</keyword>
<proteinExistence type="predicted"/>
<comment type="caution">
    <text evidence="3">The sequence shown here is derived from an EMBL/GenBank/DDBJ whole genome shotgun (WGS) entry which is preliminary data.</text>
</comment>
<dbReference type="AlphaFoldDB" id="A0A397TQT9"/>
<accession>A0A397TQT9</accession>